<dbReference type="GO" id="GO:0022857">
    <property type="term" value="F:transmembrane transporter activity"/>
    <property type="evidence" value="ECO:0007669"/>
    <property type="project" value="InterPro"/>
</dbReference>
<dbReference type="Pfam" id="PF07690">
    <property type="entry name" value="MFS_1"/>
    <property type="match status" value="1"/>
</dbReference>
<name>A0AA36F9E2_OCTVU</name>
<accession>A0AA36F9E2</accession>
<evidence type="ECO:0000256" key="1">
    <source>
        <dbReference type="ARBA" id="ARBA00004141"/>
    </source>
</evidence>
<organism evidence="6 7">
    <name type="scientific">Octopus vulgaris</name>
    <name type="common">Common octopus</name>
    <dbReference type="NCBI Taxonomy" id="6645"/>
    <lineage>
        <taxon>Eukaryota</taxon>
        <taxon>Metazoa</taxon>
        <taxon>Spiralia</taxon>
        <taxon>Lophotrochozoa</taxon>
        <taxon>Mollusca</taxon>
        <taxon>Cephalopoda</taxon>
        <taxon>Coleoidea</taxon>
        <taxon>Octopodiformes</taxon>
        <taxon>Octopoda</taxon>
        <taxon>Incirrata</taxon>
        <taxon>Octopodidae</taxon>
        <taxon>Octopus</taxon>
    </lineage>
</organism>
<feature type="transmembrane region" description="Helical" evidence="5">
    <location>
        <begin position="204"/>
        <end position="223"/>
    </location>
</feature>
<dbReference type="AlphaFoldDB" id="A0AA36F9E2"/>
<evidence type="ECO:0000256" key="3">
    <source>
        <dbReference type="ARBA" id="ARBA00022989"/>
    </source>
</evidence>
<evidence type="ECO:0000313" key="7">
    <source>
        <dbReference type="Proteomes" id="UP001162480"/>
    </source>
</evidence>
<dbReference type="GO" id="GO:0016020">
    <property type="term" value="C:membrane"/>
    <property type="evidence" value="ECO:0007669"/>
    <property type="project" value="UniProtKB-SubCell"/>
</dbReference>
<feature type="transmembrane region" description="Helical" evidence="5">
    <location>
        <begin position="6"/>
        <end position="24"/>
    </location>
</feature>
<dbReference type="SUPFAM" id="SSF103473">
    <property type="entry name" value="MFS general substrate transporter"/>
    <property type="match status" value="2"/>
</dbReference>
<dbReference type="InterPro" id="IPR036259">
    <property type="entry name" value="MFS_trans_sf"/>
</dbReference>
<dbReference type="PANTHER" id="PTHR24064">
    <property type="entry name" value="SOLUTE CARRIER FAMILY 22 MEMBER"/>
    <property type="match status" value="1"/>
</dbReference>
<evidence type="ECO:0000313" key="6">
    <source>
        <dbReference type="EMBL" id="CAI9729395.1"/>
    </source>
</evidence>
<dbReference type="Proteomes" id="UP001162480">
    <property type="component" value="Chromosome 10"/>
</dbReference>
<feature type="transmembrane region" description="Helical" evidence="5">
    <location>
        <begin position="178"/>
        <end position="197"/>
    </location>
</feature>
<keyword evidence="3 5" id="KW-1133">Transmembrane helix</keyword>
<keyword evidence="2 5" id="KW-0812">Transmembrane</keyword>
<keyword evidence="4 5" id="KW-0472">Membrane</keyword>
<reference evidence="6" key="1">
    <citation type="submission" date="2023-08" db="EMBL/GenBank/DDBJ databases">
        <authorList>
            <person name="Alioto T."/>
            <person name="Alioto T."/>
            <person name="Gomez Garrido J."/>
        </authorList>
    </citation>
    <scope>NUCLEOTIDE SEQUENCE</scope>
</reference>
<evidence type="ECO:0000256" key="4">
    <source>
        <dbReference type="ARBA" id="ARBA00023136"/>
    </source>
</evidence>
<dbReference type="InterPro" id="IPR011701">
    <property type="entry name" value="MFS"/>
</dbReference>
<feature type="transmembrane region" description="Helical" evidence="5">
    <location>
        <begin position="36"/>
        <end position="53"/>
    </location>
</feature>
<evidence type="ECO:0000256" key="5">
    <source>
        <dbReference type="SAM" id="Phobius"/>
    </source>
</evidence>
<gene>
    <name evidence="6" type="ORF">OCTVUL_1B031148</name>
</gene>
<protein>
    <submittedName>
        <fullName evidence="6">Organic cation transporter protein-like</fullName>
    </submittedName>
</protein>
<evidence type="ECO:0000256" key="2">
    <source>
        <dbReference type="ARBA" id="ARBA00022692"/>
    </source>
</evidence>
<comment type="subcellular location">
    <subcellularLocation>
        <location evidence="1">Membrane</location>
        <topology evidence="1">Multi-pass membrane protein</topology>
    </subcellularLocation>
</comment>
<keyword evidence="7" id="KW-1185">Reference proteome</keyword>
<dbReference type="Gene3D" id="1.20.1250.20">
    <property type="entry name" value="MFS general substrate transporter like domains"/>
    <property type="match status" value="2"/>
</dbReference>
<sequence>MHASVMVLAGVTCIAGIFPVLYGTKAHRWMLTASSILGRLFITASFAIVYLYTLELYPTCIRNGALGALSTFARVGGALAPYILNFSWWCAIPGYDNDTYKIQSEIHEELINEYIPKSEDEGEVVYDKCLIYSNTTENGNRTTQKCSSWVYDKTNTHTSITTQLNLVCDKAILARHTITFFFMGYLFAMAVCGILSDRFGRKKVIIVCLFLQGATGIATAFIYNIYAIYVLRFLTAVGGAGSFVPSVVLASKTDPNFDVKLGNCELGILRPFS</sequence>
<feature type="transmembrane region" description="Helical" evidence="5">
    <location>
        <begin position="229"/>
        <end position="250"/>
    </location>
</feature>
<dbReference type="EMBL" id="OX597823">
    <property type="protein sequence ID" value="CAI9729395.1"/>
    <property type="molecule type" value="Genomic_DNA"/>
</dbReference>
<proteinExistence type="predicted"/>